<dbReference type="GO" id="GO:0005886">
    <property type="term" value="C:plasma membrane"/>
    <property type="evidence" value="ECO:0007669"/>
    <property type="project" value="UniProtKB-SubCell"/>
</dbReference>
<evidence type="ECO:0000256" key="4">
    <source>
        <dbReference type="ARBA" id="ARBA00022519"/>
    </source>
</evidence>
<gene>
    <name evidence="11" type="ORF">GXY80_07485</name>
</gene>
<accession>A0A351U111</accession>
<dbReference type="Pfam" id="PF04290">
    <property type="entry name" value="DctQ"/>
    <property type="match status" value="1"/>
</dbReference>
<keyword evidence="6 9" id="KW-1133">Transmembrane helix</keyword>
<evidence type="ECO:0000256" key="6">
    <source>
        <dbReference type="ARBA" id="ARBA00022989"/>
    </source>
</evidence>
<dbReference type="GO" id="GO:0015740">
    <property type="term" value="P:C4-dicarboxylate transport"/>
    <property type="evidence" value="ECO:0007669"/>
    <property type="project" value="TreeGrafter"/>
</dbReference>
<protein>
    <submittedName>
        <fullName evidence="11">TRAP transporter small permease</fullName>
    </submittedName>
</protein>
<name>A0A351U111_9BACT</name>
<evidence type="ECO:0000259" key="10">
    <source>
        <dbReference type="Pfam" id="PF04290"/>
    </source>
</evidence>
<dbReference type="InterPro" id="IPR055348">
    <property type="entry name" value="DctQ"/>
</dbReference>
<dbReference type="InterPro" id="IPR007387">
    <property type="entry name" value="TRAP_DctQ"/>
</dbReference>
<reference evidence="11" key="2">
    <citation type="submission" date="2020-01" db="EMBL/GenBank/DDBJ databases">
        <authorList>
            <person name="Campanaro S."/>
        </authorList>
    </citation>
    <scope>NUCLEOTIDE SEQUENCE</scope>
    <source>
        <strain evidence="11">AS06rmzACSIP_7</strain>
    </source>
</reference>
<dbReference type="EMBL" id="JAAYEE010000124">
    <property type="protein sequence ID" value="NLW35307.1"/>
    <property type="molecule type" value="Genomic_DNA"/>
</dbReference>
<dbReference type="GO" id="GO:0022857">
    <property type="term" value="F:transmembrane transporter activity"/>
    <property type="evidence" value="ECO:0007669"/>
    <property type="project" value="TreeGrafter"/>
</dbReference>
<comment type="similarity">
    <text evidence="8">Belongs to the TRAP transporter small permease family.</text>
</comment>
<dbReference type="STRING" id="909663.GCA_000512235_01092"/>
<evidence type="ECO:0000313" key="11">
    <source>
        <dbReference type="EMBL" id="NLW35307.1"/>
    </source>
</evidence>
<organism evidence="11 12">
    <name type="scientific">Syntrophorhabdus aromaticivorans</name>
    <dbReference type="NCBI Taxonomy" id="328301"/>
    <lineage>
        <taxon>Bacteria</taxon>
        <taxon>Pseudomonadati</taxon>
        <taxon>Thermodesulfobacteriota</taxon>
        <taxon>Syntrophorhabdia</taxon>
        <taxon>Syntrophorhabdales</taxon>
        <taxon>Syntrophorhabdaceae</taxon>
        <taxon>Syntrophorhabdus</taxon>
    </lineage>
</organism>
<feature type="transmembrane region" description="Helical" evidence="9">
    <location>
        <begin position="129"/>
        <end position="152"/>
    </location>
</feature>
<keyword evidence="4" id="KW-0997">Cell inner membrane</keyword>
<dbReference type="Proteomes" id="UP000777265">
    <property type="component" value="Unassembled WGS sequence"/>
</dbReference>
<evidence type="ECO:0000313" key="12">
    <source>
        <dbReference type="Proteomes" id="UP000777265"/>
    </source>
</evidence>
<keyword evidence="2" id="KW-0813">Transport</keyword>
<evidence type="ECO:0000256" key="7">
    <source>
        <dbReference type="ARBA" id="ARBA00023136"/>
    </source>
</evidence>
<evidence type="ECO:0000256" key="3">
    <source>
        <dbReference type="ARBA" id="ARBA00022475"/>
    </source>
</evidence>
<evidence type="ECO:0000256" key="2">
    <source>
        <dbReference type="ARBA" id="ARBA00022448"/>
    </source>
</evidence>
<comment type="subcellular location">
    <subcellularLocation>
        <location evidence="1">Cell inner membrane</location>
        <topology evidence="1">Multi-pass membrane protein</topology>
    </subcellularLocation>
</comment>
<sequence length="160" mass="17763">MTALLGIVERLSKWMNAVAGVALAFIMFLTVADVVLRYFGHPIVGTFEIVGLGGAVVIGFGIPITSWHRGHIFVDFFIQRFSKPVEGIFNFVTRIIGMGLFFLIGWNMFVMAFEYYSSGEVTLTRSLPFYPVAYGLGVCCFIQVLVLLCDLVKIVGGKYE</sequence>
<feature type="transmembrane region" description="Helical" evidence="9">
    <location>
        <begin position="88"/>
        <end position="109"/>
    </location>
</feature>
<feature type="transmembrane region" description="Helical" evidence="9">
    <location>
        <begin position="45"/>
        <end position="67"/>
    </location>
</feature>
<evidence type="ECO:0000256" key="8">
    <source>
        <dbReference type="ARBA" id="ARBA00038436"/>
    </source>
</evidence>
<feature type="domain" description="Tripartite ATP-independent periplasmic transporters DctQ component" evidence="10">
    <location>
        <begin position="26"/>
        <end position="150"/>
    </location>
</feature>
<keyword evidence="7 9" id="KW-0472">Membrane</keyword>
<dbReference type="AlphaFoldDB" id="A0A351U111"/>
<reference evidence="11" key="1">
    <citation type="journal article" date="2020" name="Biotechnol. Biofuels">
        <title>New insights from the biogas microbiome by comprehensive genome-resolved metagenomics of nearly 1600 species originating from multiple anaerobic digesters.</title>
        <authorList>
            <person name="Campanaro S."/>
            <person name="Treu L."/>
            <person name="Rodriguez-R L.M."/>
            <person name="Kovalovszki A."/>
            <person name="Ziels R.M."/>
            <person name="Maus I."/>
            <person name="Zhu X."/>
            <person name="Kougias P.G."/>
            <person name="Basile A."/>
            <person name="Luo G."/>
            <person name="Schluter A."/>
            <person name="Konstantinidis K.T."/>
            <person name="Angelidaki I."/>
        </authorList>
    </citation>
    <scope>NUCLEOTIDE SEQUENCE</scope>
    <source>
        <strain evidence="11">AS06rmzACSIP_7</strain>
    </source>
</reference>
<proteinExistence type="inferred from homology"/>
<keyword evidence="3" id="KW-1003">Cell membrane</keyword>
<feature type="transmembrane region" description="Helical" evidence="9">
    <location>
        <begin position="17"/>
        <end position="39"/>
    </location>
</feature>
<keyword evidence="5 9" id="KW-0812">Transmembrane</keyword>
<comment type="caution">
    <text evidence="11">The sequence shown here is derived from an EMBL/GenBank/DDBJ whole genome shotgun (WGS) entry which is preliminary data.</text>
</comment>
<evidence type="ECO:0000256" key="5">
    <source>
        <dbReference type="ARBA" id="ARBA00022692"/>
    </source>
</evidence>
<dbReference type="PANTHER" id="PTHR35011">
    <property type="entry name" value="2,3-DIKETO-L-GULONATE TRAP TRANSPORTER SMALL PERMEASE PROTEIN YIAM"/>
    <property type="match status" value="1"/>
</dbReference>
<evidence type="ECO:0000256" key="9">
    <source>
        <dbReference type="SAM" id="Phobius"/>
    </source>
</evidence>
<dbReference type="PANTHER" id="PTHR35011:SF10">
    <property type="entry name" value="TRAP TRANSPORTER SMALL PERMEASE PROTEIN"/>
    <property type="match status" value="1"/>
</dbReference>
<evidence type="ECO:0000256" key="1">
    <source>
        <dbReference type="ARBA" id="ARBA00004429"/>
    </source>
</evidence>